<dbReference type="InterPro" id="IPR025877">
    <property type="entry name" value="MobA-like_NTP_Trfase"/>
</dbReference>
<dbReference type="Gene3D" id="3.90.550.10">
    <property type="entry name" value="Spore Coat Polysaccharide Biosynthesis Protein SpsA, Chain A"/>
    <property type="match status" value="1"/>
</dbReference>
<dbReference type="Pfam" id="PF12804">
    <property type="entry name" value="NTP_transf_3"/>
    <property type="match status" value="1"/>
</dbReference>
<dbReference type="InterPro" id="IPR029044">
    <property type="entry name" value="Nucleotide-diphossugar_trans"/>
</dbReference>
<proteinExistence type="predicted"/>
<accession>A0AA48GS43</accession>
<dbReference type="KEGG" id="msea:METESE_15300"/>
<feature type="domain" description="MobA-like NTP transferase" evidence="2">
    <location>
        <begin position="4"/>
        <end position="157"/>
    </location>
</feature>
<dbReference type="EMBL" id="AP027081">
    <property type="protein sequence ID" value="BDU76572.1"/>
    <property type="molecule type" value="Genomic_DNA"/>
</dbReference>
<name>A0AA48GS43_9BACT</name>
<evidence type="ECO:0000313" key="3">
    <source>
        <dbReference type="EMBL" id="BDU76572.1"/>
    </source>
</evidence>
<dbReference type="PANTHER" id="PTHR43777:SF1">
    <property type="entry name" value="MOLYBDENUM COFACTOR CYTIDYLYLTRANSFERASE"/>
    <property type="match status" value="1"/>
</dbReference>
<evidence type="ECO:0000259" key="2">
    <source>
        <dbReference type="Pfam" id="PF12804"/>
    </source>
</evidence>
<feature type="region of interest" description="Disordered" evidence="1">
    <location>
        <begin position="167"/>
        <end position="192"/>
    </location>
</feature>
<keyword evidence="4" id="KW-1185">Reference proteome</keyword>
<feature type="compositionally biased region" description="Pro residues" evidence="1">
    <location>
        <begin position="181"/>
        <end position="192"/>
    </location>
</feature>
<evidence type="ECO:0000313" key="4">
    <source>
        <dbReference type="Proteomes" id="UP001228113"/>
    </source>
</evidence>
<dbReference type="PANTHER" id="PTHR43777">
    <property type="entry name" value="MOLYBDENUM COFACTOR CYTIDYLYLTRANSFERASE"/>
    <property type="match status" value="1"/>
</dbReference>
<dbReference type="CDD" id="cd04182">
    <property type="entry name" value="GT_2_like_f"/>
    <property type="match status" value="1"/>
</dbReference>
<protein>
    <recommendedName>
        <fullName evidence="2">MobA-like NTP transferase domain-containing protein</fullName>
    </recommendedName>
</protein>
<dbReference type="Proteomes" id="UP001228113">
    <property type="component" value="Chromosome"/>
</dbReference>
<organism evidence="3 4">
    <name type="scientific">Mesoterricola sediminis</name>
    <dbReference type="NCBI Taxonomy" id="2927980"/>
    <lineage>
        <taxon>Bacteria</taxon>
        <taxon>Pseudomonadati</taxon>
        <taxon>Acidobacteriota</taxon>
        <taxon>Holophagae</taxon>
        <taxon>Holophagales</taxon>
        <taxon>Holophagaceae</taxon>
        <taxon>Mesoterricola</taxon>
    </lineage>
</organism>
<evidence type="ECO:0000256" key="1">
    <source>
        <dbReference type="SAM" id="MobiDB-lite"/>
    </source>
</evidence>
<dbReference type="RefSeq" id="WP_243335326.1">
    <property type="nucleotide sequence ID" value="NZ_AP027081.1"/>
</dbReference>
<gene>
    <name evidence="3" type="ORF">METESE_15300</name>
</gene>
<sequence>MMPAIILAAGASRRLGAPKQLARWQGETLLRRAVRAAAACAPILVVTGHRADLMAQELAGLPVQLVPNPAWEEGMAASLRAGVAALPPGAPGALFLVCDQPAVDAALVDRLLAAWHGAPVACAYGGTRGVPALLPARDFPAVLALRGDRGARALLAAPDVVEVPFPEGTWDVDRPEDLPGGPFPTPAIDPDR</sequence>
<dbReference type="AlphaFoldDB" id="A0AA48GS43"/>
<dbReference type="SUPFAM" id="SSF53448">
    <property type="entry name" value="Nucleotide-diphospho-sugar transferases"/>
    <property type="match status" value="1"/>
</dbReference>
<reference evidence="3" key="1">
    <citation type="journal article" date="2023" name="Int. J. Syst. Evol. Microbiol.">
        <title>Mesoterricola silvestris gen. nov., sp. nov., Mesoterricola sediminis sp. nov., Geothrix oryzae sp. nov., Geothrix edaphica sp. nov., Geothrix rubra sp. nov., and Geothrix limicola sp. nov., six novel members of Acidobacteriota isolated from soils.</title>
        <authorList>
            <person name="Itoh H."/>
            <person name="Sugisawa Y."/>
            <person name="Mise K."/>
            <person name="Xu Z."/>
            <person name="Kuniyasu M."/>
            <person name="Ushijima N."/>
            <person name="Kawano K."/>
            <person name="Kobayashi E."/>
            <person name="Shiratori Y."/>
            <person name="Masuda Y."/>
            <person name="Senoo K."/>
        </authorList>
    </citation>
    <scope>NUCLEOTIDE SEQUENCE</scope>
    <source>
        <strain evidence="3">W786</strain>
    </source>
</reference>
<dbReference type="GO" id="GO:0016779">
    <property type="term" value="F:nucleotidyltransferase activity"/>
    <property type="evidence" value="ECO:0007669"/>
    <property type="project" value="UniProtKB-ARBA"/>
</dbReference>